<dbReference type="GeneID" id="70242321"/>
<accession>A0AAD4KI39</accession>
<evidence type="ECO:0000256" key="2">
    <source>
        <dbReference type="ARBA" id="ARBA00023125"/>
    </source>
</evidence>
<keyword evidence="2" id="KW-0238">DNA-binding</keyword>
<dbReference type="SUPFAM" id="SSF57701">
    <property type="entry name" value="Zn2/Cys6 DNA-binding domain"/>
    <property type="match status" value="1"/>
</dbReference>
<dbReference type="CDD" id="cd12148">
    <property type="entry name" value="fungal_TF_MHR"/>
    <property type="match status" value="1"/>
</dbReference>
<dbReference type="PROSITE" id="PS50048">
    <property type="entry name" value="ZN2_CY6_FUNGAL_2"/>
    <property type="match status" value="1"/>
</dbReference>
<dbReference type="CDD" id="cd00067">
    <property type="entry name" value="GAL4"/>
    <property type="match status" value="1"/>
</dbReference>
<evidence type="ECO:0000256" key="5">
    <source>
        <dbReference type="SAM" id="Coils"/>
    </source>
</evidence>
<dbReference type="InterPro" id="IPR036864">
    <property type="entry name" value="Zn2-C6_fun-type_DNA-bd_sf"/>
</dbReference>
<dbReference type="RefSeq" id="XP_046067701.1">
    <property type="nucleotide sequence ID" value="XM_046212034.1"/>
</dbReference>
<feature type="region of interest" description="Disordered" evidence="6">
    <location>
        <begin position="1"/>
        <end position="20"/>
    </location>
</feature>
<name>A0AAD4KI39_9EURO</name>
<evidence type="ECO:0000259" key="7">
    <source>
        <dbReference type="PROSITE" id="PS50048"/>
    </source>
</evidence>
<dbReference type="PANTHER" id="PTHR47256">
    <property type="entry name" value="ZN(II)2CYS6 TRANSCRIPTION FACTOR (EUROFUNG)-RELATED"/>
    <property type="match status" value="1"/>
</dbReference>
<dbReference type="Pfam" id="PF00172">
    <property type="entry name" value="Zn_clus"/>
    <property type="match status" value="1"/>
</dbReference>
<gene>
    <name evidence="8" type="ORF">BGW36DRAFT_305078</name>
</gene>
<dbReference type="GO" id="GO:0008270">
    <property type="term" value="F:zinc ion binding"/>
    <property type="evidence" value="ECO:0007669"/>
    <property type="project" value="InterPro"/>
</dbReference>
<dbReference type="Gene3D" id="4.10.240.10">
    <property type="entry name" value="Zn(2)-C6 fungal-type DNA-binding domain"/>
    <property type="match status" value="1"/>
</dbReference>
<dbReference type="EMBL" id="JAJTJA010000012">
    <property type="protein sequence ID" value="KAH8691609.1"/>
    <property type="molecule type" value="Genomic_DNA"/>
</dbReference>
<comment type="caution">
    <text evidence="8">The sequence shown here is derived from an EMBL/GenBank/DDBJ whole genome shotgun (WGS) entry which is preliminary data.</text>
</comment>
<keyword evidence="3" id="KW-0804">Transcription</keyword>
<proteinExistence type="predicted"/>
<dbReference type="PANTHER" id="PTHR47256:SF1">
    <property type="entry name" value="ZN(II)2CYS6 TRANSCRIPTION FACTOR (EUROFUNG)"/>
    <property type="match status" value="1"/>
</dbReference>
<dbReference type="InterPro" id="IPR053187">
    <property type="entry name" value="Notoamide_regulator"/>
</dbReference>
<dbReference type="SMART" id="SM00066">
    <property type="entry name" value="GAL4"/>
    <property type="match status" value="1"/>
</dbReference>
<reference evidence="8" key="1">
    <citation type="submission" date="2021-12" db="EMBL/GenBank/DDBJ databases">
        <title>Convergent genome expansion in fungi linked to evolution of root-endophyte symbiosis.</title>
        <authorList>
            <consortium name="DOE Joint Genome Institute"/>
            <person name="Ke Y.-H."/>
            <person name="Bonito G."/>
            <person name="Liao H.-L."/>
            <person name="Looney B."/>
            <person name="Rojas-Flechas A."/>
            <person name="Nash J."/>
            <person name="Hameed K."/>
            <person name="Schadt C."/>
            <person name="Martin F."/>
            <person name="Crous P.W."/>
            <person name="Miettinen O."/>
            <person name="Magnuson J.K."/>
            <person name="Labbe J."/>
            <person name="Jacobson D."/>
            <person name="Doktycz M.J."/>
            <person name="Veneault-Fourrey C."/>
            <person name="Kuo A."/>
            <person name="Mondo S."/>
            <person name="Calhoun S."/>
            <person name="Riley R."/>
            <person name="Ohm R."/>
            <person name="LaButti K."/>
            <person name="Andreopoulos B."/>
            <person name="Pangilinan J."/>
            <person name="Nolan M."/>
            <person name="Tritt A."/>
            <person name="Clum A."/>
            <person name="Lipzen A."/>
            <person name="Daum C."/>
            <person name="Barry K."/>
            <person name="Grigoriev I.V."/>
            <person name="Vilgalys R."/>
        </authorList>
    </citation>
    <scope>NUCLEOTIDE SEQUENCE</scope>
    <source>
        <strain evidence="8">PMI_201</strain>
    </source>
</reference>
<evidence type="ECO:0000256" key="6">
    <source>
        <dbReference type="SAM" id="MobiDB-lite"/>
    </source>
</evidence>
<evidence type="ECO:0000256" key="3">
    <source>
        <dbReference type="ARBA" id="ARBA00023163"/>
    </source>
</evidence>
<dbReference type="AlphaFoldDB" id="A0AAD4KI39"/>
<feature type="domain" description="Zn(2)-C6 fungal-type" evidence="7">
    <location>
        <begin position="31"/>
        <end position="60"/>
    </location>
</feature>
<dbReference type="InterPro" id="IPR001138">
    <property type="entry name" value="Zn2Cys6_DnaBD"/>
</dbReference>
<keyword evidence="1" id="KW-0805">Transcription regulation</keyword>
<sequence length="650" mass="74082">MNYNRPLAPALPGSHDPHAYESKRRKNVSSACQACKARKLKCSGVPPCKTCLKSKVECVIDTEGDQRRKLNLKKKIDSLEDDRRLLLQLMETLQRGPQSYNTELVHDIRTLENINDVKLYLKAHLMRKEAQWSPEWIEVENDMKWISEQQPQEKLSTQKRTPILPVPGLVDIPSFRVPASPWTSVTEDDSFISHLISLWFTCSFPGYNYIDQELFLRAMRSRDLRSPLCSPFLVNAMLADACFLSDHPKVCAIAGDSVTKGEHFWKEAKRLLDEEEGRVSIPTTQGLGIMFTCACAMGKDRAGWVYTIQAAEVMKSLRKAESRVVNTGLSASELRQLLDRIELGQFNTFVSANLTFQIPPSIRIMHIDGHVSMHANIHHNELPFYAHFGVLSPIHHDCILNELGRISNIAWDAAAFLFGETSYTHAELVAAVQRWHSRLVQWWNGCRKCMDYRITPIPSLLSLHMYYHSIIITIYAFLKTAPPDADSHMLGWAEQSRQMCLSSAHAINQLIEIQQSSSRSDPGPVVNAQWITIALCILMEDLQNPDNHKAFMNLCKAHGYFAQRLPLAKGMVRMVQLTAQRMDRPLPGDVVAYFREFEERCWRAGDSRTRAFSSRYPNFAVAIRRGINNCVPEDVELDVFLERWVSLDNA</sequence>
<evidence type="ECO:0000256" key="4">
    <source>
        <dbReference type="ARBA" id="ARBA00023242"/>
    </source>
</evidence>
<protein>
    <recommendedName>
        <fullName evidence="7">Zn(2)-C6 fungal-type domain-containing protein</fullName>
    </recommendedName>
</protein>
<feature type="coiled-coil region" evidence="5">
    <location>
        <begin position="69"/>
        <end position="96"/>
    </location>
</feature>
<dbReference type="Proteomes" id="UP001201262">
    <property type="component" value="Unassembled WGS sequence"/>
</dbReference>
<keyword evidence="4" id="KW-0539">Nucleus</keyword>
<dbReference type="PROSITE" id="PS00463">
    <property type="entry name" value="ZN2_CY6_FUNGAL_1"/>
    <property type="match status" value="1"/>
</dbReference>
<evidence type="ECO:0000313" key="9">
    <source>
        <dbReference type="Proteomes" id="UP001201262"/>
    </source>
</evidence>
<keyword evidence="9" id="KW-1185">Reference proteome</keyword>
<evidence type="ECO:0000256" key="1">
    <source>
        <dbReference type="ARBA" id="ARBA00023015"/>
    </source>
</evidence>
<evidence type="ECO:0000313" key="8">
    <source>
        <dbReference type="EMBL" id="KAH8691609.1"/>
    </source>
</evidence>
<organism evidence="8 9">
    <name type="scientific">Talaromyces proteolyticus</name>
    <dbReference type="NCBI Taxonomy" id="1131652"/>
    <lineage>
        <taxon>Eukaryota</taxon>
        <taxon>Fungi</taxon>
        <taxon>Dikarya</taxon>
        <taxon>Ascomycota</taxon>
        <taxon>Pezizomycotina</taxon>
        <taxon>Eurotiomycetes</taxon>
        <taxon>Eurotiomycetidae</taxon>
        <taxon>Eurotiales</taxon>
        <taxon>Trichocomaceae</taxon>
        <taxon>Talaromyces</taxon>
        <taxon>Talaromyces sect. Bacilispori</taxon>
    </lineage>
</organism>
<keyword evidence="5" id="KW-0175">Coiled coil</keyword>
<dbReference type="GO" id="GO:0000981">
    <property type="term" value="F:DNA-binding transcription factor activity, RNA polymerase II-specific"/>
    <property type="evidence" value="ECO:0007669"/>
    <property type="project" value="InterPro"/>
</dbReference>
<dbReference type="GO" id="GO:0003677">
    <property type="term" value="F:DNA binding"/>
    <property type="evidence" value="ECO:0007669"/>
    <property type="project" value="UniProtKB-KW"/>
</dbReference>